<dbReference type="Pfam" id="PF13561">
    <property type="entry name" value="adh_short_C2"/>
    <property type="match status" value="1"/>
</dbReference>
<dbReference type="PANTHER" id="PTHR43618:SF2">
    <property type="entry name" value="CHAIN DEHYDROGENASE, PUTATIVE (AFU_ORTHOLOGUE AFUA_6G06930)-RELATED"/>
    <property type="match status" value="1"/>
</dbReference>
<dbReference type="PRINTS" id="PR00081">
    <property type="entry name" value="GDHRDH"/>
</dbReference>
<accession>A0A5N6J7Y7</accession>
<gene>
    <name evidence="4" type="ORF">BDV30DRAFT_225926</name>
</gene>
<dbReference type="InterPro" id="IPR036291">
    <property type="entry name" value="NAD(P)-bd_dom_sf"/>
</dbReference>
<dbReference type="EMBL" id="ML732789">
    <property type="protein sequence ID" value="KAB8274277.1"/>
    <property type="molecule type" value="Genomic_DNA"/>
</dbReference>
<dbReference type="InterPro" id="IPR002347">
    <property type="entry name" value="SDR_fam"/>
</dbReference>
<dbReference type="PANTHER" id="PTHR43618">
    <property type="entry name" value="7-ALPHA-HYDROXYSTEROID DEHYDROGENASE"/>
    <property type="match status" value="1"/>
</dbReference>
<evidence type="ECO:0000256" key="2">
    <source>
        <dbReference type="ARBA" id="ARBA00022857"/>
    </source>
</evidence>
<sequence>MPYSLKGRNVLVTAGSRGLGALVCEKFAAEGANVLINYHSNVEAAQQLADKLEKEYSVKCHIAQADTLVAAENDQLVHTAVEKLGGLDIIIANAGWTRFTRPGDIYDMSHDEWNKCWAANVMSHLQLMQTAQPIMSKNPDGGVYIATSSVAGITTSGSSMAYSVTKAAGLHLMKHFAFTFGPEIRVNAVLPGLLLTEWGMKFGDNIINALKERSTLRHETYLDDCADAYISLAKNTSATGQQLTVDAGLALGHLPSAKVLMHLSLGLGFALQLNLVSQTAKDQLSRNPMTTFSLRGFCSGGISSVGGSSRPSYKDSHALSLEANSCGNSVSFKLIGQKRPTGLKTREQGIENDSQKLNVFSDIRIARILNNIGEKDNERRK</sequence>
<evidence type="ECO:0008006" key="6">
    <source>
        <dbReference type="Google" id="ProtNLM"/>
    </source>
</evidence>
<dbReference type="InterPro" id="IPR020904">
    <property type="entry name" value="Sc_DH/Rdtase_CS"/>
</dbReference>
<dbReference type="AlphaFoldDB" id="A0A5N6J7Y7"/>
<protein>
    <recommendedName>
        <fullName evidence="6">NAD(P)-binding protein</fullName>
    </recommendedName>
</protein>
<keyword evidence="3" id="KW-0560">Oxidoreductase</keyword>
<keyword evidence="2" id="KW-0521">NADP</keyword>
<organism evidence="4 5">
    <name type="scientific">Aspergillus minisclerotigenes</name>
    <dbReference type="NCBI Taxonomy" id="656917"/>
    <lineage>
        <taxon>Eukaryota</taxon>
        <taxon>Fungi</taxon>
        <taxon>Dikarya</taxon>
        <taxon>Ascomycota</taxon>
        <taxon>Pezizomycotina</taxon>
        <taxon>Eurotiomycetes</taxon>
        <taxon>Eurotiomycetidae</taxon>
        <taxon>Eurotiales</taxon>
        <taxon>Aspergillaceae</taxon>
        <taxon>Aspergillus</taxon>
        <taxon>Aspergillus subgen. Circumdati</taxon>
    </lineage>
</organism>
<evidence type="ECO:0000313" key="4">
    <source>
        <dbReference type="EMBL" id="KAB8274277.1"/>
    </source>
</evidence>
<dbReference type="SUPFAM" id="SSF51735">
    <property type="entry name" value="NAD(P)-binding Rossmann-fold domains"/>
    <property type="match status" value="1"/>
</dbReference>
<name>A0A5N6J7Y7_9EURO</name>
<reference evidence="4 5" key="1">
    <citation type="submission" date="2019-04" db="EMBL/GenBank/DDBJ databases">
        <title>Fungal friends and foes A comparative genomics study of 23 Aspergillus species from section Flavi.</title>
        <authorList>
            <consortium name="DOE Joint Genome Institute"/>
            <person name="Kjaerbolling I."/>
            <person name="Vesth T.C."/>
            <person name="Frisvad J.C."/>
            <person name="Nybo J.L."/>
            <person name="Theobald S."/>
            <person name="Kildgaard S."/>
            <person name="Petersen T.I."/>
            <person name="Kuo A."/>
            <person name="Sato A."/>
            <person name="Lyhne E.K."/>
            <person name="Kogle M.E."/>
            <person name="Wiebenga A."/>
            <person name="Kun R.S."/>
            <person name="Lubbers R.J."/>
            <person name="Makela M.R."/>
            <person name="Barry K."/>
            <person name="Chovatia M."/>
            <person name="Clum A."/>
            <person name="Daum C."/>
            <person name="Haridas S."/>
            <person name="He G."/>
            <person name="LaButti K."/>
            <person name="Lipzen A."/>
            <person name="Mondo S."/>
            <person name="Pangilinan J."/>
            <person name="Riley R."/>
            <person name="Salamov A."/>
            <person name="Simmons B.A."/>
            <person name="Magnuson J.K."/>
            <person name="Henrissat B."/>
            <person name="Mortensen U.H."/>
            <person name="Larsen T.O."/>
            <person name="De vries R.P."/>
            <person name="Grigoriev I.V."/>
            <person name="Machida M."/>
            <person name="Baker S.E."/>
            <person name="Andersen M.R."/>
        </authorList>
    </citation>
    <scope>NUCLEOTIDE SEQUENCE [LARGE SCALE GENOMIC DNA]</scope>
    <source>
        <strain evidence="4 5">CBS 117635</strain>
    </source>
</reference>
<proteinExistence type="inferred from homology"/>
<keyword evidence="5" id="KW-1185">Reference proteome</keyword>
<evidence type="ECO:0000256" key="3">
    <source>
        <dbReference type="ARBA" id="ARBA00023002"/>
    </source>
</evidence>
<dbReference type="Gene3D" id="3.40.50.720">
    <property type="entry name" value="NAD(P)-binding Rossmann-like Domain"/>
    <property type="match status" value="1"/>
</dbReference>
<dbReference type="Proteomes" id="UP000326289">
    <property type="component" value="Unassembled WGS sequence"/>
</dbReference>
<evidence type="ECO:0000256" key="1">
    <source>
        <dbReference type="ARBA" id="ARBA00006484"/>
    </source>
</evidence>
<evidence type="ECO:0000313" key="5">
    <source>
        <dbReference type="Proteomes" id="UP000326289"/>
    </source>
</evidence>
<comment type="similarity">
    <text evidence="1">Belongs to the short-chain dehydrogenases/reductases (SDR) family.</text>
</comment>
<dbReference type="GO" id="GO:0044550">
    <property type="term" value="P:secondary metabolite biosynthetic process"/>
    <property type="evidence" value="ECO:0007669"/>
    <property type="project" value="UniProtKB-ARBA"/>
</dbReference>
<dbReference type="InterPro" id="IPR052178">
    <property type="entry name" value="Sec_Metab_Biosynth_SDR"/>
</dbReference>
<dbReference type="PROSITE" id="PS00061">
    <property type="entry name" value="ADH_SHORT"/>
    <property type="match status" value="1"/>
</dbReference>
<dbReference type="CDD" id="cd05233">
    <property type="entry name" value="SDR_c"/>
    <property type="match status" value="1"/>
</dbReference>
<dbReference type="GO" id="GO:0016491">
    <property type="term" value="F:oxidoreductase activity"/>
    <property type="evidence" value="ECO:0007669"/>
    <property type="project" value="UniProtKB-KW"/>
</dbReference>